<dbReference type="GO" id="GO:0016831">
    <property type="term" value="F:carboxy-lyase activity"/>
    <property type="evidence" value="ECO:0007669"/>
    <property type="project" value="UniProtKB-KW"/>
</dbReference>
<keyword evidence="5" id="KW-0456">Lyase</keyword>
<evidence type="ECO:0000259" key="7">
    <source>
        <dbReference type="Pfam" id="PF03711"/>
    </source>
</evidence>
<keyword evidence="3" id="KW-0210">Decarboxylase</keyword>
<accession>A3DH86</accession>
<dbReference type="eggNOG" id="COG1982">
    <property type="taxonomic scope" value="Bacteria"/>
</dbReference>
<dbReference type="Pfam" id="PF01276">
    <property type="entry name" value="OKR_DC_1"/>
    <property type="match status" value="1"/>
</dbReference>
<dbReference type="Proteomes" id="UP000002145">
    <property type="component" value="Chromosome"/>
</dbReference>
<reference evidence="9" key="1">
    <citation type="submission" date="2007-02" db="EMBL/GenBank/DDBJ databases">
        <title>Complete sequence of Clostridium thermocellum ATCC 27405.</title>
        <authorList>
            <consortium name="US DOE Joint Genome Institute"/>
            <person name="Copeland A."/>
            <person name="Lucas S."/>
            <person name="Lapidus A."/>
            <person name="Barry K."/>
            <person name="Detter J.C."/>
            <person name="Glavina del Rio T."/>
            <person name="Hammon N."/>
            <person name="Israni S."/>
            <person name="Dalin E."/>
            <person name="Tice H."/>
            <person name="Pitluck S."/>
            <person name="Chertkov O."/>
            <person name="Brettin T."/>
            <person name="Bruce D."/>
            <person name="Han C."/>
            <person name="Tapia R."/>
            <person name="Gilna P."/>
            <person name="Schmutz J."/>
            <person name="Larimer F."/>
            <person name="Land M."/>
            <person name="Hauser L."/>
            <person name="Kyrpides N."/>
            <person name="Mikhailova N."/>
            <person name="Wu J.H.D."/>
            <person name="Newcomb M."/>
            <person name="Richardson P."/>
        </authorList>
    </citation>
    <scope>NUCLEOTIDE SEQUENCE [LARGE SCALE GENOMIC DNA]</scope>
    <source>
        <strain evidence="9">ATCC 27405 / DSM 1237 / JCM 9322 / NBRC 103400 / NCIMB 10682 / NRRL B-4536 / VPI 7372</strain>
    </source>
</reference>
<gene>
    <name evidence="8" type="ordered locus">Cthe_2108</name>
</gene>
<evidence type="ECO:0000313" key="9">
    <source>
        <dbReference type="Proteomes" id="UP000002145"/>
    </source>
</evidence>
<comment type="similarity">
    <text evidence="2">Belongs to the Orn/Lys/Arg decarboxylase class-I family.</text>
</comment>
<proteinExistence type="inferred from homology"/>
<dbReference type="Gene3D" id="3.40.640.10">
    <property type="entry name" value="Type I PLP-dependent aspartate aminotransferase-like (Major domain)"/>
    <property type="match status" value="1"/>
</dbReference>
<dbReference type="PANTHER" id="PTHR43277">
    <property type="entry name" value="ARGININE DECARBOXYLASE"/>
    <property type="match status" value="1"/>
</dbReference>
<dbReference type="InterPro" id="IPR000310">
    <property type="entry name" value="Orn/Lys/Arg_deCO2ase_major_dom"/>
</dbReference>
<dbReference type="KEGG" id="cth:Cthe_2108"/>
<evidence type="ECO:0000256" key="2">
    <source>
        <dbReference type="ARBA" id="ARBA00010671"/>
    </source>
</evidence>
<dbReference type="InterPro" id="IPR008286">
    <property type="entry name" value="Prn/Lys/Arg_de-COase_C"/>
</dbReference>
<dbReference type="HOGENOM" id="CLU_025925_2_1_9"/>
<comment type="cofactor">
    <cofactor evidence="1">
        <name>pyridoxal 5'-phosphate</name>
        <dbReference type="ChEBI" id="CHEBI:597326"/>
    </cofactor>
</comment>
<dbReference type="STRING" id="203119.Cthe_2108"/>
<evidence type="ECO:0000256" key="5">
    <source>
        <dbReference type="ARBA" id="ARBA00023239"/>
    </source>
</evidence>
<keyword evidence="9" id="KW-1185">Reference proteome</keyword>
<dbReference type="AlphaFoldDB" id="A3DH86"/>
<feature type="domain" description="Orn/Lys/Arg decarboxylases family 1 pyridoxal-P attachment site" evidence="6">
    <location>
        <begin position="10"/>
        <end position="312"/>
    </location>
</feature>
<evidence type="ECO:0000256" key="3">
    <source>
        <dbReference type="ARBA" id="ARBA00022793"/>
    </source>
</evidence>
<dbReference type="CDD" id="cd00615">
    <property type="entry name" value="Orn_deC_like"/>
    <property type="match status" value="1"/>
</dbReference>
<evidence type="ECO:0000256" key="4">
    <source>
        <dbReference type="ARBA" id="ARBA00022898"/>
    </source>
</evidence>
<evidence type="ECO:0000313" key="8">
    <source>
        <dbReference type="EMBL" id="ABN53315.1"/>
    </source>
</evidence>
<evidence type="ECO:0000256" key="1">
    <source>
        <dbReference type="ARBA" id="ARBA00001933"/>
    </source>
</evidence>
<dbReference type="Pfam" id="PF03711">
    <property type="entry name" value="OKR_DC_1_C"/>
    <property type="match status" value="1"/>
</dbReference>
<dbReference type="EMBL" id="CP000568">
    <property type="protein sequence ID" value="ABN53315.1"/>
    <property type="molecule type" value="Genomic_DNA"/>
</dbReference>
<protein>
    <submittedName>
        <fullName evidence="8">Orn/Lys/Arg decarboxylase major region</fullName>
    </submittedName>
</protein>
<dbReference type="SUPFAM" id="SSF53383">
    <property type="entry name" value="PLP-dependent transferases"/>
    <property type="match status" value="1"/>
</dbReference>
<reference evidence="8 9" key="2">
    <citation type="journal article" date="2013" name="Biotechnol. Biofuels">
        <title>Global transcriptome analysis of Clostridium thermocellum ATCC 27405 during growth on dilute acid pretreated Populus and switchgrass.</title>
        <authorList>
            <person name="Wilson C.M."/>
            <person name="Rodriguez M.Jr."/>
            <person name="Johnson C.M."/>
            <person name="Martin S.L."/>
            <person name="Chu T.M."/>
            <person name="Wolfinger R.D."/>
            <person name="Hauser L.J."/>
            <person name="Land M.L."/>
            <person name="Klingeman D.M."/>
            <person name="Syed M.H."/>
            <person name="Ragauskas A.J."/>
            <person name="Tschaplinski T.J."/>
            <person name="Mielenz J.R."/>
            <person name="Brown S.D."/>
        </authorList>
    </citation>
    <scope>NUCLEOTIDE SEQUENCE [LARGE SCALE GENOMIC DNA]</scope>
    <source>
        <strain evidence="9">ATCC 27405 / DSM 1237 / JCM 9322 / NBRC 103400 / NCIMB 10682 / NRRL B-4536 / VPI 7372</strain>
    </source>
</reference>
<dbReference type="PANTHER" id="PTHR43277:SF4">
    <property type="entry name" value="ARGININE DECARBOXYLASE"/>
    <property type="match status" value="1"/>
</dbReference>
<evidence type="ECO:0000259" key="6">
    <source>
        <dbReference type="Pfam" id="PF01276"/>
    </source>
</evidence>
<feature type="domain" description="Orn/Lys/Arg decarboxylase C-terminal" evidence="7">
    <location>
        <begin position="419"/>
        <end position="464"/>
    </location>
</feature>
<sequence length="485" mass="53078">MVDSKVMNVPIYNALRNYSNSCPTVFHMPGHKLGKGIPLSFLRDLYLMDLTEIPGLDSLYCPSGVIKEAQELAAKAFGADKTFFLVNGSTCGIQAAIMTVCKPKDKLIIARDCHKSAVAGMMLSGAVPVYVKPQFNSSFGIPSIISEKEIEKALAENPDAVGVYITRPNYYGICSDIKSISELVHSYNKILIVDEAHGAHLKFSENLPPSSVEYGADICIQSAHKTLPALTQGAYLHVKGSRVDVEKLEFTLSLLGTTSPSYIIMAHLDIARAIMEETGEENIKRVLAGIEMLSSALSKSGVFKILSDDDINDGEIDRTRVVINVRNTGKTGFEFEKILRNQYNIQVEMSDLYNIVCITTVADTPEDIMRLQRAFVELADCPGKSGGQRKFEKEFKIDCLDIPEQRVEPAAVMHSGFVKRKLYDAVGCVSRTMITPYPPGIPVVCPGEVINGDIVEYIVKIIEAGGVVNGVSSNLEVDVIDRSNL</sequence>
<dbReference type="InterPro" id="IPR015424">
    <property type="entry name" value="PyrdxlP-dep_Trfase"/>
</dbReference>
<name>A3DH86_ACET2</name>
<keyword evidence="4" id="KW-0663">Pyridoxal phosphate</keyword>
<dbReference type="InterPro" id="IPR052357">
    <property type="entry name" value="Orn_Lys_Arg_decarboxylase-I"/>
</dbReference>
<dbReference type="Gene3D" id="3.90.105.10">
    <property type="entry name" value="Molybdopterin biosynthesis moea protein, domain 2"/>
    <property type="match status" value="1"/>
</dbReference>
<organism evidence="8 9">
    <name type="scientific">Acetivibrio thermocellus (strain ATCC 27405 / DSM 1237 / JCM 9322 / NBRC 103400 / NCIMB 10682 / NRRL B-4536 / VPI 7372)</name>
    <name type="common">Clostridium thermocellum</name>
    <dbReference type="NCBI Taxonomy" id="203119"/>
    <lineage>
        <taxon>Bacteria</taxon>
        <taxon>Bacillati</taxon>
        <taxon>Bacillota</taxon>
        <taxon>Clostridia</taxon>
        <taxon>Eubacteriales</taxon>
        <taxon>Oscillospiraceae</taxon>
        <taxon>Acetivibrio</taxon>
    </lineage>
</organism>
<dbReference type="InterPro" id="IPR015421">
    <property type="entry name" value="PyrdxlP-dep_Trfase_major"/>
</dbReference>